<dbReference type="PANTHER" id="PTHR22916:SF3">
    <property type="entry name" value="UDP-GLCNAC:BETAGAL BETA-1,3-N-ACETYLGLUCOSAMINYLTRANSFERASE-LIKE PROTEIN 1"/>
    <property type="match status" value="1"/>
</dbReference>
<comment type="caution">
    <text evidence="3">The sequence shown here is derived from an EMBL/GenBank/DDBJ whole genome shotgun (WGS) entry which is preliminary data.</text>
</comment>
<dbReference type="RefSeq" id="WP_344127245.1">
    <property type="nucleotide sequence ID" value="NZ_BAAALT010000031.1"/>
</dbReference>
<protein>
    <recommendedName>
        <fullName evidence="2">Glycosyltransferase 2-like domain-containing protein</fullName>
    </recommendedName>
</protein>
<dbReference type="Pfam" id="PF00535">
    <property type="entry name" value="Glycos_transf_2"/>
    <property type="match status" value="1"/>
</dbReference>
<dbReference type="InterPro" id="IPR029044">
    <property type="entry name" value="Nucleotide-diphossugar_trans"/>
</dbReference>
<sequence length="360" mass="40524">MSAPQLTVVVPVHRVEKYLPRCLDSIIVGAPAGVEVVAVDDASPDRCGEILDEYARLHDQIRVVHLAENVGLGRARNVGLARARGEYVWFVDSDDWLPDGTVAAVIDRLAMLNGADRQPADVLLVGHVRAYPDGRTRPDPSDRRLHAAPDHLLAGLAERPELLSVLHTAWNKVLRREFLAEAELSFQPGWYEDCSFSHPALIKAARIGVLDRVCYHYRQRGQGGAITRTSSPRHFEAFDQYEWLFAWLDSVPAWRPAVFSLMINHYIVIVGNDDRVPRELRRAFFRRMVEHYHRYRPVDGYPRPAGLTGVKHRLISGGAFGLYVGLRRAYRAARSARHRLRRSEPARPSGGPLVAVRHAA</sequence>
<evidence type="ECO:0000313" key="3">
    <source>
        <dbReference type="EMBL" id="GAA1792238.1"/>
    </source>
</evidence>
<feature type="region of interest" description="Disordered" evidence="1">
    <location>
        <begin position="338"/>
        <end position="360"/>
    </location>
</feature>
<proteinExistence type="predicted"/>
<accession>A0ABP4XY39</accession>
<dbReference type="CDD" id="cd00761">
    <property type="entry name" value="Glyco_tranf_GTA_type"/>
    <property type="match status" value="1"/>
</dbReference>
<keyword evidence="4" id="KW-1185">Reference proteome</keyword>
<organism evidence="3 4">
    <name type="scientific">Luedemannella flava</name>
    <dbReference type="NCBI Taxonomy" id="349316"/>
    <lineage>
        <taxon>Bacteria</taxon>
        <taxon>Bacillati</taxon>
        <taxon>Actinomycetota</taxon>
        <taxon>Actinomycetes</taxon>
        <taxon>Micromonosporales</taxon>
        <taxon>Micromonosporaceae</taxon>
        <taxon>Luedemannella</taxon>
    </lineage>
</organism>
<dbReference type="SUPFAM" id="SSF53448">
    <property type="entry name" value="Nucleotide-diphospho-sugar transferases"/>
    <property type="match status" value="1"/>
</dbReference>
<evidence type="ECO:0000256" key="1">
    <source>
        <dbReference type="SAM" id="MobiDB-lite"/>
    </source>
</evidence>
<dbReference type="PANTHER" id="PTHR22916">
    <property type="entry name" value="GLYCOSYLTRANSFERASE"/>
    <property type="match status" value="1"/>
</dbReference>
<dbReference type="EMBL" id="BAAALT010000031">
    <property type="protein sequence ID" value="GAA1792238.1"/>
    <property type="molecule type" value="Genomic_DNA"/>
</dbReference>
<name>A0ABP4XY39_9ACTN</name>
<dbReference type="InterPro" id="IPR001173">
    <property type="entry name" value="Glyco_trans_2-like"/>
</dbReference>
<evidence type="ECO:0000259" key="2">
    <source>
        <dbReference type="Pfam" id="PF00535"/>
    </source>
</evidence>
<gene>
    <name evidence="3" type="ORF">GCM10009682_12760</name>
</gene>
<dbReference type="Gene3D" id="3.90.550.10">
    <property type="entry name" value="Spore Coat Polysaccharide Biosynthesis Protein SpsA, Chain A"/>
    <property type="match status" value="1"/>
</dbReference>
<reference evidence="4" key="1">
    <citation type="journal article" date="2019" name="Int. J. Syst. Evol. Microbiol.">
        <title>The Global Catalogue of Microorganisms (GCM) 10K type strain sequencing project: providing services to taxonomists for standard genome sequencing and annotation.</title>
        <authorList>
            <consortium name="The Broad Institute Genomics Platform"/>
            <consortium name="The Broad Institute Genome Sequencing Center for Infectious Disease"/>
            <person name="Wu L."/>
            <person name="Ma J."/>
        </authorList>
    </citation>
    <scope>NUCLEOTIDE SEQUENCE [LARGE SCALE GENOMIC DNA]</scope>
    <source>
        <strain evidence="4">JCM 13250</strain>
    </source>
</reference>
<evidence type="ECO:0000313" key="4">
    <source>
        <dbReference type="Proteomes" id="UP001500218"/>
    </source>
</evidence>
<feature type="domain" description="Glycosyltransferase 2-like" evidence="2">
    <location>
        <begin position="7"/>
        <end position="109"/>
    </location>
</feature>
<dbReference type="Proteomes" id="UP001500218">
    <property type="component" value="Unassembled WGS sequence"/>
</dbReference>